<feature type="domain" description="DUF8198" evidence="1">
    <location>
        <begin position="2"/>
        <end position="199"/>
    </location>
</feature>
<evidence type="ECO:0000259" key="1">
    <source>
        <dbReference type="Pfam" id="PF26621"/>
    </source>
</evidence>
<proteinExistence type="predicted"/>
<accession>A0A091BJH5</accession>
<gene>
    <name evidence="2" type="ORF">N789_00200</name>
</gene>
<evidence type="ECO:0000313" key="2">
    <source>
        <dbReference type="EMBL" id="KFN44460.1"/>
    </source>
</evidence>
<dbReference type="STRING" id="1121015.GCA_000420545_00987"/>
<reference evidence="2 3" key="1">
    <citation type="submission" date="2013-09" db="EMBL/GenBank/DDBJ databases">
        <title>Genome sequencing of Arenimonas oryziterrae.</title>
        <authorList>
            <person name="Chen F."/>
            <person name="Wang G."/>
        </authorList>
    </citation>
    <scope>NUCLEOTIDE SEQUENCE [LARGE SCALE GENOMIC DNA]</scope>
    <source>
        <strain evidence="2 3">YC6267</strain>
    </source>
</reference>
<dbReference type="NCBIfam" id="NF047641">
    <property type="entry name" value="FFLEE_fam"/>
    <property type="match status" value="1"/>
</dbReference>
<name>A0A091BJH5_9GAMM</name>
<dbReference type="Proteomes" id="UP000029385">
    <property type="component" value="Unassembled WGS sequence"/>
</dbReference>
<dbReference type="eggNOG" id="ENOG5031R3M">
    <property type="taxonomic scope" value="Bacteria"/>
</dbReference>
<evidence type="ECO:0000313" key="3">
    <source>
        <dbReference type="Proteomes" id="UP000029385"/>
    </source>
</evidence>
<protein>
    <recommendedName>
        <fullName evidence="1">DUF8198 domain-containing protein</fullName>
    </recommendedName>
</protein>
<organism evidence="2 3">
    <name type="scientific">Arenimonas oryziterrae DSM 21050 = YC6267</name>
    <dbReference type="NCBI Taxonomy" id="1121015"/>
    <lineage>
        <taxon>Bacteria</taxon>
        <taxon>Pseudomonadati</taxon>
        <taxon>Pseudomonadota</taxon>
        <taxon>Gammaproteobacteria</taxon>
        <taxon>Lysobacterales</taxon>
        <taxon>Lysobacteraceae</taxon>
        <taxon>Arenimonas</taxon>
    </lineage>
</organism>
<dbReference type="PATRIC" id="fig|1121015.4.peg.42"/>
<keyword evidence="3" id="KW-1185">Reference proteome</keyword>
<dbReference type="EMBL" id="AVCI01000001">
    <property type="protein sequence ID" value="KFN44460.1"/>
    <property type="molecule type" value="Genomic_DNA"/>
</dbReference>
<sequence length="208" mass="23273">MLRQWQARRLETSFRDFLATPNMRPAAEFFLTDLYGDKDFSARDRDAARILPLMSRILPETLLRAAADAIELAVLSHAFDLRLAESLAARKDPMAAISLADYVRAYRHAGCPRLRRHQIELVLGVGRTLDAAVHKHGIFKLLKASRLPAHLAGLHELQAFLERGFTAFEALGGADLFLERIGAQEMEVSRRLFAGHADPFAQPNSSSR</sequence>
<dbReference type="AlphaFoldDB" id="A0A091BJH5"/>
<dbReference type="InterPro" id="IPR058063">
    <property type="entry name" value="FFLEE_fam"/>
</dbReference>
<dbReference type="InterPro" id="IPR058511">
    <property type="entry name" value="DUF8198"/>
</dbReference>
<comment type="caution">
    <text evidence="2">The sequence shown here is derived from an EMBL/GenBank/DDBJ whole genome shotgun (WGS) entry which is preliminary data.</text>
</comment>
<dbReference type="Pfam" id="PF26621">
    <property type="entry name" value="DUF8198"/>
    <property type="match status" value="1"/>
</dbReference>